<dbReference type="AlphaFoldDB" id="A0A0A9SIZ1"/>
<evidence type="ECO:0000313" key="1">
    <source>
        <dbReference type="EMBL" id="JAD54888.1"/>
    </source>
</evidence>
<organism evidence="1">
    <name type="scientific">Arundo donax</name>
    <name type="common">Giant reed</name>
    <name type="synonym">Donax arundinaceus</name>
    <dbReference type="NCBI Taxonomy" id="35708"/>
    <lineage>
        <taxon>Eukaryota</taxon>
        <taxon>Viridiplantae</taxon>
        <taxon>Streptophyta</taxon>
        <taxon>Embryophyta</taxon>
        <taxon>Tracheophyta</taxon>
        <taxon>Spermatophyta</taxon>
        <taxon>Magnoliopsida</taxon>
        <taxon>Liliopsida</taxon>
        <taxon>Poales</taxon>
        <taxon>Poaceae</taxon>
        <taxon>PACMAD clade</taxon>
        <taxon>Arundinoideae</taxon>
        <taxon>Arundineae</taxon>
        <taxon>Arundo</taxon>
    </lineage>
</organism>
<protein>
    <submittedName>
        <fullName evidence="1">Uncharacterized protein</fullName>
    </submittedName>
</protein>
<proteinExistence type="predicted"/>
<dbReference type="EMBL" id="GBRH01243007">
    <property type="protein sequence ID" value="JAD54888.1"/>
    <property type="molecule type" value="Transcribed_RNA"/>
</dbReference>
<reference evidence="1" key="2">
    <citation type="journal article" date="2015" name="Data Brief">
        <title>Shoot transcriptome of the giant reed, Arundo donax.</title>
        <authorList>
            <person name="Barrero R.A."/>
            <person name="Guerrero F.D."/>
            <person name="Moolhuijzen P."/>
            <person name="Goolsby J.A."/>
            <person name="Tidwell J."/>
            <person name="Bellgard S.E."/>
            <person name="Bellgard M.I."/>
        </authorList>
    </citation>
    <scope>NUCLEOTIDE SEQUENCE</scope>
    <source>
        <tissue evidence="1">Shoot tissue taken approximately 20 cm above the soil surface</tissue>
    </source>
</reference>
<sequence length="42" mass="5020">MNFNVYQDTHRKLLSKILYKFTVYEDTIAYFESSVPDLTVTK</sequence>
<reference evidence="1" key="1">
    <citation type="submission" date="2014-09" db="EMBL/GenBank/DDBJ databases">
        <authorList>
            <person name="Magalhaes I.L.F."/>
            <person name="Oliveira U."/>
            <person name="Santos F.R."/>
            <person name="Vidigal T.H.D.A."/>
            <person name="Brescovit A.D."/>
            <person name="Santos A.J."/>
        </authorList>
    </citation>
    <scope>NUCLEOTIDE SEQUENCE</scope>
    <source>
        <tissue evidence="1">Shoot tissue taken approximately 20 cm above the soil surface</tissue>
    </source>
</reference>
<accession>A0A0A9SIZ1</accession>
<name>A0A0A9SIZ1_ARUDO</name>